<evidence type="ECO:0000259" key="1">
    <source>
        <dbReference type="Pfam" id="PF02739"/>
    </source>
</evidence>
<keyword evidence="2" id="KW-0808">Transferase</keyword>
<proteinExistence type="predicted"/>
<dbReference type="EC" id="2.7.7.7" evidence="2"/>
<dbReference type="AlphaFoldDB" id="A0A158DMB2"/>
<dbReference type="OrthoDB" id="9806424at2"/>
<dbReference type="GO" id="GO:0033567">
    <property type="term" value="P:DNA replication, Okazaki fragment processing"/>
    <property type="evidence" value="ECO:0007669"/>
    <property type="project" value="InterPro"/>
</dbReference>
<dbReference type="InterPro" id="IPR038969">
    <property type="entry name" value="FEN"/>
</dbReference>
<dbReference type="InterPro" id="IPR036279">
    <property type="entry name" value="5-3_exonuclease_C_sf"/>
</dbReference>
<dbReference type="PANTHER" id="PTHR42646">
    <property type="entry name" value="FLAP ENDONUCLEASE XNI"/>
    <property type="match status" value="1"/>
</dbReference>
<dbReference type="SUPFAM" id="SSF88723">
    <property type="entry name" value="PIN domain-like"/>
    <property type="match status" value="1"/>
</dbReference>
<sequence>MMLLDADIALFSSCAAAETEIEWEEDVWTITTDLKLAKDKFRSWIEKVMDQTDETEFVLCMTGPDNFRRKVYPPYKAKRGRKPVGYAALKEWAKENYKTFEKPTLEADDCLAILATKYPGKAFIATMDKDLLGVPGRMLHLNQKLEGTWVETDEKAAFRHFLYQTLTGDATDNYPGCPGMGPVGAEKLLKTKGAVWATVVQAFEKVGLTEEDALVQARCAWMNRIENWDAEKEEVILWTPQ</sequence>
<reference evidence="3" key="1">
    <citation type="submission" date="2016-01" db="EMBL/GenBank/DDBJ databases">
        <authorList>
            <person name="Peeters Charlotte."/>
        </authorList>
    </citation>
    <scope>NUCLEOTIDE SEQUENCE [LARGE SCALE GENOMIC DNA]</scope>
</reference>
<feature type="domain" description="5'-3' exonuclease alpha-helical arch N-terminal" evidence="1">
    <location>
        <begin position="39"/>
        <end position="135"/>
    </location>
</feature>
<dbReference type="PANTHER" id="PTHR42646:SF2">
    <property type="entry name" value="5'-3' EXONUCLEASE FAMILY PROTEIN"/>
    <property type="match status" value="1"/>
</dbReference>
<dbReference type="EMBL" id="FCOI02000046">
    <property type="protein sequence ID" value="SAK95724.1"/>
    <property type="molecule type" value="Genomic_DNA"/>
</dbReference>
<dbReference type="InterPro" id="IPR020046">
    <property type="entry name" value="5-3_exonucl_a-hlix_arch_N"/>
</dbReference>
<dbReference type="Gene3D" id="3.40.50.1010">
    <property type="entry name" value="5'-nuclease"/>
    <property type="match status" value="1"/>
</dbReference>
<dbReference type="GO" id="GO:0003677">
    <property type="term" value="F:DNA binding"/>
    <property type="evidence" value="ECO:0007669"/>
    <property type="project" value="InterPro"/>
</dbReference>
<dbReference type="Gene3D" id="1.10.150.20">
    <property type="entry name" value="5' to 3' exonuclease, C-terminal subdomain"/>
    <property type="match status" value="1"/>
</dbReference>
<evidence type="ECO:0000313" key="2">
    <source>
        <dbReference type="EMBL" id="SAK95724.1"/>
    </source>
</evidence>
<keyword evidence="2" id="KW-0548">Nucleotidyltransferase</keyword>
<dbReference type="Proteomes" id="UP000054624">
    <property type="component" value="Unassembled WGS sequence"/>
</dbReference>
<dbReference type="SUPFAM" id="SSF47807">
    <property type="entry name" value="5' to 3' exonuclease, C-terminal subdomain"/>
    <property type="match status" value="1"/>
</dbReference>
<dbReference type="GO" id="GO:0017108">
    <property type="term" value="F:5'-flap endonuclease activity"/>
    <property type="evidence" value="ECO:0007669"/>
    <property type="project" value="InterPro"/>
</dbReference>
<dbReference type="RefSeq" id="WP_061164716.1">
    <property type="nucleotide sequence ID" value="NZ_FCOI02000046.1"/>
</dbReference>
<evidence type="ECO:0000313" key="3">
    <source>
        <dbReference type="Proteomes" id="UP000054624"/>
    </source>
</evidence>
<dbReference type="Pfam" id="PF02739">
    <property type="entry name" value="5_3_exonuc_N"/>
    <property type="match status" value="1"/>
</dbReference>
<dbReference type="GO" id="GO:0003887">
    <property type="term" value="F:DNA-directed DNA polymerase activity"/>
    <property type="evidence" value="ECO:0007669"/>
    <property type="project" value="UniProtKB-EC"/>
</dbReference>
<dbReference type="InterPro" id="IPR029060">
    <property type="entry name" value="PIN-like_dom_sf"/>
</dbReference>
<protein>
    <submittedName>
        <fullName evidence="2">DNA polymerase I, thermostable</fullName>
        <ecNumber evidence="2">2.7.7.7</ecNumber>
    </submittedName>
</protein>
<keyword evidence="3" id="KW-1185">Reference proteome</keyword>
<organism evidence="2 3">
    <name type="scientific">Caballeronia temeraria</name>
    <dbReference type="NCBI Taxonomy" id="1777137"/>
    <lineage>
        <taxon>Bacteria</taxon>
        <taxon>Pseudomonadati</taxon>
        <taxon>Pseudomonadota</taxon>
        <taxon>Betaproteobacteria</taxon>
        <taxon>Burkholderiales</taxon>
        <taxon>Burkholderiaceae</taxon>
        <taxon>Caballeronia</taxon>
    </lineage>
</organism>
<dbReference type="STRING" id="1777137.AWB76_07183"/>
<gene>
    <name evidence="2" type="primary">polA</name>
    <name evidence="2" type="ORF">AWB76_07183</name>
</gene>
<accession>A0A158DMB2</accession>
<name>A0A158DMB2_9BURK</name>